<organism evidence="5 6">
    <name type="scientific">Kocuria palustris PEL</name>
    <dbReference type="NCBI Taxonomy" id="1236550"/>
    <lineage>
        <taxon>Bacteria</taxon>
        <taxon>Bacillati</taxon>
        <taxon>Actinomycetota</taxon>
        <taxon>Actinomycetes</taxon>
        <taxon>Micrococcales</taxon>
        <taxon>Micrococcaceae</taxon>
        <taxon>Kocuria</taxon>
    </lineage>
</organism>
<comment type="similarity">
    <text evidence="1">Belongs to the thioesterase PaaI family.</text>
</comment>
<dbReference type="PANTHER" id="PTHR43240">
    <property type="entry name" value="1,4-DIHYDROXY-2-NAPHTHOYL-COA THIOESTERASE 1"/>
    <property type="match status" value="1"/>
</dbReference>
<dbReference type="AlphaFoldDB" id="M2XDQ5"/>
<feature type="domain" description="Thioesterase" evidence="4">
    <location>
        <begin position="101"/>
        <end position="174"/>
    </location>
</feature>
<dbReference type="NCBIfam" id="TIGR00369">
    <property type="entry name" value="unchar_dom_1"/>
    <property type="match status" value="1"/>
</dbReference>
<dbReference type="STRING" id="71999.KPaMU14_11405"/>
<dbReference type="EMBL" id="ANHZ02000005">
    <property type="protein sequence ID" value="EME37231.1"/>
    <property type="molecule type" value="Genomic_DNA"/>
</dbReference>
<dbReference type="RefSeq" id="WP_006214158.1">
    <property type="nucleotide sequence ID" value="NZ_ANHZ02000005.1"/>
</dbReference>
<evidence type="ECO:0000259" key="4">
    <source>
        <dbReference type="Pfam" id="PF03061"/>
    </source>
</evidence>
<dbReference type="GO" id="GO:0061522">
    <property type="term" value="F:1,4-dihydroxy-2-naphthoyl-CoA thioesterase activity"/>
    <property type="evidence" value="ECO:0007669"/>
    <property type="project" value="TreeGrafter"/>
</dbReference>
<gene>
    <name evidence="5" type="ORF">C884_02145</name>
</gene>
<dbReference type="Proteomes" id="UP000009877">
    <property type="component" value="Unassembled WGS sequence"/>
</dbReference>
<protein>
    <submittedName>
        <fullName evidence="5">ComA operon protein 2</fullName>
    </submittedName>
</protein>
<dbReference type="GO" id="GO:0005829">
    <property type="term" value="C:cytosol"/>
    <property type="evidence" value="ECO:0007669"/>
    <property type="project" value="TreeGrafter"/>
</dbReference>
<reference evidence="5 6" key="1">
    <citation type="journal article" date="2014" name="Genome Announc.">
        <title>Draft Genome Sequence of Kocuria palustris PEL.</title>
        <authorList>
            <person name="Sharma G."/>
            <person name="Khatri I."/>
            <person name="Subramanian S."/>
        </authorList>
    </citation>
    <scope>NUCLEOTIDE SEQUENCE [LARGE SCALE GENOMIC DNA]</scope>
    <source>
        <strain evidence="5 6">PEL</strain>
    </source>
</reference>
<dbReference type="PANTHER" id="PTHR43240:SF5">
    <property type="entry name" value="1,4-DIHYDROXY-2-NAPHTHOYL-COA THIOESTERASE 1"/>
    <property type="match status" value="1"/>
</dbReference>
<evidence type="ECO:0000313" key="6">
    <source>
        <dbReference type="Proteomes" id="UP000009877"/>
    </source>
</evidence>
<evidence type="ECO:0000313" key="5">
    <source>
        <dbReference type="EMBL" id="EME37231.1"/>
    </source>
</evidence>
<dbReference type="InterPro" id="IPR006683">
    <property type="entry name" value="Thioestr_dom"/>
</dbReference>
<dbReference type="SUPFAM" id="SSF54637">
    <property type="entry name" value="Thioesterase/thiol ester dehydrase-isomerase"/>
    <property type="match status" value="1"/>
</dbReference>
<feature type="region of interest" description="Disordered" evidence="3">
    <location>
        <begin position="1"/>
        <end position="43"/>
    </location>
</feature>
<accession>M2XDQ5</accession>
<evidence type="ECO:0000256" key="2">
    <source>
        <dbReference type="ARBA" id="ARBA00022801"/>
    </source>
</evidence>
<evidence type="ECO:0000256" key="3">
    <source>
        <dbReference type="SAM" id="MobiDB-lite"/>
    </source>
</evidence>
<dbReference type="CDD" id="cd03443">
    <property type="entry name" value="PaaI_thioesterase"/>
    <property type="match status" value="1"/>
</dbReference>
<proteinExistence type="inferred from homology"/>
<evidence type="ECO:0000256" key="1">
    <source>
        <dbReference type="ARBA" id="ARBA00008324"/>
    </source>
</evidence>
<sequence>MTAPHQQPAEDRSPAAHEDPTPPDARRVTPSSQRIAEGAQKLSESGIPQALADLAQASDKAAALNAHGGELSEKLGIEYLEASAQRVVARMPVEGNRQPVGLLHGGATISLAESLGSMGAFIHGAGLGRVAVGLEVSTTHHASARSGWVIATAEALQLGRSIATYEVVVRAEADNRRISTVRITCFLKEL</sequence>
<keyword evidence="6" id="KW-1185">Reference proteome</keyword>
<comment type="caution">
    <text evidence="5">The sequence shown here is derived from an EMBL/GenBank/DDBJ whole genome shotgun (WGS) entry which is preliminary data.</text>
</comment>
<name>M2XDQ5_9MICC</name>
<dbReference type="InterPro" id="IPR029069">
    <property type="entry name" value="HotDog_dom_sf"/>
</dbReference>
<dbReference type="Gene3D" id="3.10.129.10">
    <property type="entry name" value="Hotdog Thioesterase"/>
    <property type="match status" value="1"/>
</dbReference>
<feature type="compositionally biased region" description="Basic and acidic residues" evidence="3">
    <location>
        <begin position="8"/>
        <end position="27"/>
    </location>
</feature>
<dbReference type="Pfam" id="PF03061">
    <property type="entry name" value="4HBT"/>
    <property type="match status" value="1"/>
</dbReference>
<keyword evidence="2" id="KW-0378">Hydrolase</keyword>
<dbReference type="InterPro" id="IPR003736">
    <property type="entry name" value="PAAI_dom"/>
</dbReference>